<evidence type="ECO:0000256" key="9">
    <source>
        <dbReference type="HAMAP-Rule" id="MF_00135"/>
    </source>
</evidence>
<evidence type="ECO:0000256" key="3">
    <source>
        <dbReference type="ARBA" id="ARBA00012572"/>
    </source>
</evidence>
<name>A0ABP9FX94_9SPHI</name>
<comment type="similarity">
    <text evidence="9">Belongs to the TrpF family.</text>
</comment>
<reference evidence="12" key="1">
    <citation type="journal article" date="2019" name="Int. J. Syst. Evol. Microbiol.">
        <title>The Global Catalogue of Microorganisms (GCM) 10K type strain sequencing project: providing services to taxonomists for standard genome sequencing and annotation.</title>
        <authorList>
            <consortium name="The Broad Institute Genomics Platform"/>
            <consortium name="The Broad Institute Genome Sequencing Center for Infectious Disease"/>
            <person name="Wu L."/>
            <person name="Ma J."/>
        </authorList>
    </citation>
    <scope>NUCLEOTIDE SEQUENCE [LARGE SCALE GENOMIC DNA]</scope>
    <source>
        <strain evidence="12">JCM 18283</strain>
    </source>
</reference>
<evidence type="ECO:0000259" key="10">
    <source>
        <dbReference type="Pfam" id="PF00697"/>
    </source>
</evidence>
<dbReference type="InterPro" id="IPR044643">
    <property type="entry name" value="TrpF_fam"/>
</dbReference>
<evidence type="ECO:0000256" key="7">
    <source>
        <dbReference type="ARBA" id="ARBA00023141"/>
    </source>
</evidence>
<comment type="caution">
    <text evidence="11">The sequence shown here is derived from an EMBL/GenBank/DDBJ whole genome shotgun (WGS) entry which is preliminary data.</text>
</comment>
<evidence type="ECO:0000313" key="11">
    <source>
        <dbReference type="EMBL" id="GAA4916719.1"/>
    </source>
</evidence>
<evidence type="ECO:0000256" key="2">
    <source>
        <dbReference type="ARBA" id="ARBA00004664"/>
    </source>
</evidence>
<dbReference type="InterPro" id="IPR013785">
    <property type="entry name" value="Aldolase_TIM"/>
</dbReference>
<accession>A0ABP9FX94</accession>
<evidence type="ECO:0000313" key="12">
    <source>
        <dbReference type="Proteomes" id="UP001501436"/>
    </source>
</evidence>
<comment type="catalytic activity">
    <reaction evidence="1 9">
        <text>N-(5-phospho-beta-D-ribosyl)anthranilate = 1-(2-carboxyphenylamino)-1-deoxy-D-ribulose 5-phosphate</text>
        <dbReference type="Rhea" id="RHEA:21540"/>
        <dbReference type="ChEBI" id="CHEBI:18277"/>
        <dbReference type="ChEBI" id="CHEBI:58613"/>
        <dbReference type="EC" id="5.3.1.24"/>
    </reaction>
</comment>
<keyword evidence="6 9" id="KW-0822">Tryptophan biosynthesis</keyword>
<organism evidence="11 12">
    <name type="scientific">Mucilaginibacter defluvii</name>
    <dbReference type="NCBI Taxonomy" id="1196019"/>
    <lineage>
        <taxon>Bacteria</taxon>
        <taxon>Pseudomonadati</taxon>
        <taxon>Bacteroidota</taxon>
        <taxon>Sphingobacteriia</taxon>
        <taxon>Sphingobacteriales</taxon>
        <taxon>Sphingobacteriaceae</taxon>
        <taxon>Mucilaginibacter</taxon>
    </lineage>
</organism>
<dbReference type="CDD" id="cd00405">
    <property type="entry name" value="PRAI"/>
    <property type="match status" value="1"/>
</dbReference>
<keyword evidence="5 9" id="KW-0028">Amino-acid biosynthesis</keyword>
<dbReference type="PANTHER" id="PTHR42894">
    <property type="entry name" value="N-(5'-PHOSPHORIBOSYL)ANTHRANILATE ISOMERASE"/>
    <property type="match status" value="1"/>
</dbReference>
<keyword evidence="8 9" id="KW-0413">Isomerase</keyword>
<comment type="pathway">
    <text evidence="2 9">Amino-acid biosynthesis; L-tryptophan biosynthesis; L-tryptophan from chorismate: step 3/5.</text>
</comment>
<dbReference type="SUPFAM" id="SSF51366">
    <property type="entry name" value="Ribulose-phoshate binding barrel"/>
    <property type="match status" value="1"/>
</dbReference>
<dbReference type="Gene3D" id="3.20.20.70">
    <property type="entry name" value="Aldolase class I"/>
    <property type="match status" value="1"/>
</dbReference>
<dbReference type="Pfam" id="PF00697">
    <property type="entry name" value="PRAI"/>
    <property type="match status" value="1"/>
</dbReference>
<dbReference type="EC" id="5.3.1.24" evidence="3 9"/>
<keyword evidence="12" id="KW-1185">Reference proteome</keyword>
<dbReference type="PANTHER" id="PTHR42894:SF1">
    <property type="entry name" value="N-(5'-PHOSPHORIBOSYL)ANTHRANILATE ISOMERASE"/>
    <property type="match status" value="1"/>
</dbReference>
<evidence type="ECO:0000256" key="6">
    <source>
        <dbReference type="ARBA" id="ARBA00022822"/>
    </source>
</evidence>
<gene>
    <name evidence="9" type="primary">trpF</name>
    <name evidence="11" type="ORF">GCM10023313_20380</name>
</gene>
<keyword evidence="7 9" id="KW-0057">Aromatic amino acid biosynthesis</keyword>
<dbReference type="RefSeq" id="WP_345331088.1">
    <property type="nucleotide sequence ID" value="NZ_BAABJI010000002.1"/>
</dbReference>
<dbReference type="EMBL" id="BAABJI010000002">
    <property type="protein sequence ID" value="GAA4916719.1"/>
    <property type="molecule type" value="Genomic_DNA"/>
</dbReference>
<sequence length="206" mass="22907">MKIKVCGLRESDNVSEVAALQPDFMGFICYNRSPRYIDGLKADALDHIPVGIIRTGVFVNESAEQINALIEKYNFKAIQLHGSETPKFCALFKGKVQVIKAFGVDADFNFDVLTPYENGVDVFLFDTKTAAHGGSGQRFDWQVLSKYTLDVPFFLSGGIGLENLEEVKTVKHPQLAGLDLNSRFELSPGNKDISKLKQAFEIIKQL</sequence>
<evidence type="ECO:0000256" key="1">
    <source>
        <dbReference type="ARBA" id="ARBA00001164"/>
    </source>
</evidence>
<dbReference type="Proteomes" id="UP001501436">
    <property type="component" value="Unassembled WGS sequence"/>
</dbReference>
<dbReference type="InterPro" id="IPR011060">
    <property type="entry name" value="RibuloseP-bd_barrel"/>
</dbReference>
<protein>
    <recommendedName>
        <fullName evidence="4 9">N-(5'-phosphoribosyl)anthranilate isomerase</fullName>
        <shortName evidence="9">PRAI</shortName>
        <ecNumber evidence="3 9">5.3.1.24</ecNumber>
    </recommendedName>
</protein>
<dbReference type="InterPro" id="IPR001240">
    <property type="entry name" value="PRAI_dom"/>
</dbReference>
<proteinExistence type="inferred from homology"/>
<evidence type="ECO:0000256" key="4">
    <source>
        <dbReference type="ARBA" id="ARBA00022272"/>
    </source>
</evidence>
<dbReference type="GO" id="GO:0016853">
    <property type="term" value="F:isomerase activity"/>
    <property type="evidence" value="ECO:0007669"/>
    <property type="project" value="UniProtKB-KW"/>
</dbReference>
<dbReference type="HAMAP" id="MF_00135">
    <property type="entry name" value="PRAI"/>
    <property type="match status" value="1"/>
</dbReference>
<feature type="domain" description="N-(5'phosphoribosyl) anthranilate isomerase (PRAI)" evidence="10">
    <location>
        <begin position="4"/>
        <end position="200"/>
    </location>
</feature>
<evidence type="ECO:0000256" key="5">
    <source>
        <dbReference type="ARBA" id="ARBA00022605"/>
    </source>
</evidence>
<evidence type="ECO:0000256" key="8">
    <source>
        <dbReference type="ARBA" id="ARBA00023235"/>
    </source>
</evidence>